<protein>
    <submittedName>
        <fullName evidence="3">Uncharacterized protein</fullName>
    </submittedName>
</protein>
<evidence type="ECO:0000256" key="1">
    <source>
        <dbReference type="SAM" id="MobiDB-lite"/>
    </source>
</evidence>
<evidence type="ECO:0000313" key="4">
    <source>
        <dbReference type="Proteomes" id="UP000287651"/>
    </source>
</evidence>
<accession>A0A426Z6L4</accession>
<proteinExistence type="predicted"/>
<evidence type="ECO:0000313" key="3">
    <source>
        <dbReference type="EMBL" id="RRT59611.1"/>
    </source>
</evidence>
<keyword evidence="2" id="KW-1133">Transmembrane helix</keyword>
<feature type="compositionally biased region" description="Basic and acidic residues" evidence="1">
    <location>
        <begin position="16"/>
        <end position="25"/>
    </location>
</feature>
<organism evidence="3 4">
    <name type="scientific">Ensete ventricosum</name>
    <name type="common">Abyssinian banana</name>
    <name type="synonym">Musa ensete</name>
    <dbReference type="NCBI Taxonomy" id="4639"/>
    <lineage>
        <taxon>Eukaryota</taxon>
        <taxon>Viridiplantae</taxon>
        <taxon>Streptophyta</taxon>
        <taxon>Embryophyta</taxon>
        <taxon>Tracheophyta</taxon>
        <taxon>Spermatophyta</taxon>
        <taxon>Magnoliopsida</taxon>
        <taxon>Liliopsida</taxon>
        <taxon>Zingiberales</taxon>
        <taxon>Musaceae</taxon>
        <taxon>Ensete</taxon>
    </lineage>
</organism>
<dbReference type="Proteomes" id="UP000287651">
    <property type="component" value="Unassembled WGS sequence"/>
</dbReference>
<feature type="transmembrane region" description="Helical" evidence="2">
    <location>
        <begin position="38"/>
        <end position="55"/>
    </location>
</feature>
<sequence>MATVESLRRRGPRRATAPEKISKGERRWSHRPLECRLAAVRLTLPVVLLAVTGIFRRQSARLLALQSYISHGLRIQSHDSPAAAVSVFHVSF</sequence>
<keyword evidence="2" id="KW-0812">Transmembrane</keyword>
<name>A0A426Z6L4_ENSVE</name>
<keyword evidence="2" id="KW-0472">Membrane</keyword>
<feature type="region of interest" description="Disordered" evidence="1">
    <location>
        <begin position="1"/>
        <end position="25"/>
    </location>
</feature>
<dbReference type="AlphaFoldDB" id="A0A426Z6L4"/>
<evidence type="ECO:0000256" key="2">
    <source>
        <dbReference type="SAM" id="Phobius"/>
    </source>
</evidence>
<reference evidence="3 4" key="1">
    <citation type="journal article" date="2014" name="Agronomy (Basel)">
        <title>A Draft Genome Sequence for Ensete ventricosum, the Drought-Tolerant Tree Against Hunger.</title>
        <authorList>
            <person name="Harrison J."/>
            <person name="Moore K.A."/>
            <person name="Paszkiewicz K."/>
            <person name="Jones T."/>
            <person name="Grant M."/>
            <person name="Ambacheew D."/>
            <person name="Muzemil S."/>
            <person name="Studholme D.J."/>
        </authorList>
    </citation>
    <scope>NUCLEOTIDE SEQUENCE [LARGE SCALE GENOMIC DNA]</scope>
</reference>
<dbReference type="EMBL" id="AMZH03008143">
    <property type="protein sequence ID" value="RRT59611.1"/>
    <property type="molecule type" value="Genomic_DNA"/>
</dbReference>
<comment type="caution">
    <text evidence="3">The sequence shown here is derived from an EMBL/GenBank/DDBJ whole genome shotgun (WGS) entry which is preliminary data.</text>
</comment>
<gene>
    <name evidence="3" type="ORF">B296_00016721</name>
</gene>